<feature type="domain" description="Porin" evidence="2">
    <location>
        <begin position="12"/>
        <end position="358"/>
    </location>
</feature>
<dbReference type="InterPro" id="IPR033900">
    <property type="entry name" value="Gram_neg_porin_domain"/>
</dbReference>
<keyword evidence="1" id="KW-0732">Signal</keyword>
<sequence length="382" mass="42218">MKKGLLLPVSLLALSVSTAVNADVRINGFANFTAGYTTEDTGLYGYEDKVDFSNGSLFAIQISGSVNENVTATAQLLARGNEDYNAEFEWAYLTYAIDDSSSISGGRLRLPLFRYSSSLDVGYSYHWITAPRSVYSVPFNNYNGLRYDLNGYKGDLEYNVSLFGGEYSNEVSGGDLEADKVFGITTEFTYNSFKARFVAGRGSNTLSIDAVDGTLAQLSPIAPELADDLAMIDDSGLFLGAGFEFDNFDWFVSAEYTSVETKDSFSPKDIAWYVTAGKRIGSWTPHITYEARDGDHDFKFLDQVAAFPEQFQPALLQATAGLQSFFMEDFSMLTVGLRYDWSTNIAIKGEVSRYDNKRDDNPADINPAEDTTLLNVSVNYVF</sequence>
<organism evidence="3 4">
    <name type="scientific">Glaciecola siphonariae</name>
    <dbReference type="NCBI Taxonomy" id="521012"/>
    <lineage>
        <taxon>Bacteria</taxon>
        <taxon>Pseudomonadati</taxon>
        <taxon>Pseudomonadota</taxon>
        <taxon>Gammaproteobacteria</taxon>
        <taxon>Alteromonadales</taxon>
        <taxon>Alteromonadaceae</taxon>
        <taxon>Glaciecola</taxon>
    </lineage>
</organism>
<dbReference type="EMBL" id="JBHSGU010000002">
    <property type="protein sequence ID" value="MFC4698867.1"/>
    <property type="molecule type" value="Genomic_DNA"/>
</dbReference>
<feature type="signal peptide" evidence="1">
    <location>
        <begin position="1"/>
        <end position="22"/>
    </location>
</feature>
<name>A0ABV9LQW4_9ALTE</name>
<dbReference type="RefSeq" id="WP_382405550.1">
    <property type="nucleotide sequence ID" value="NZ_JBHSGU010000002.1"/>
</dbReference>
<gene>
    <name evidence="3" type="ORF">ACFO4O_01660</name>
</gene>
<comment type="caution">
    <text evidence="3">The sequence shown here is derived from an EMBL/GenBank/DDBJ whole genome shotgun (WGS) entry which is preliminary data.</text>
</comment>
<evidence type="ECO:0000256" key="1">
    <source>
        <dbReference type="SAM" id="SignalP"/>
    </source>
</evidence>
<reference evidence="4" key="1">
    <citation type="journal article" date="2019" name="Int. J. Syst. Evol. Microbiol.">
        <title>The Global Catalogue of Microorganisms (GCM) 10K type strain sequencing project: providing services to taxonomists for standard genome sequencing and annotation.</title>
        <authorList>
            <consortium name="The Broad Institute Genomics Platform"/>
            <consortium name="The Broad Institute Genome Sequencing Center for Infectious Disease"/>
            <person name="Wu L."/>
            <person name="Ma J."/>
        </authorList>
    </citation>
    <scope>NUCLEOTIDE SEQUENCE [LARGE SCALE GENOMIC DNA]</scope>
    <source>
        <strain evidence="4">KACC 12507</strain>
    </source>
</reference>
<proteinExistence type="predicted"/>
<evidence type="ECO:0000259" key="2">
    <source>
        <dbReference type="Pfam" id="PF13609"/>
    </source>
</evidence>
<evidence type="ECO:0000313" key="4">
    <source>
        <dbReference type="Proteomes" id="UP001595897"/>
    </source>
</evidence>
<keyword evidence="4" id="KW-1185">Reference proteome</keyword>
<dbReference type="SUPFAM" id="SSF56935">
    <property type="entry name" value="Porins"/>
    <property type="match status" value="1"/>
</dbReference>
<evidence type="ECO:0000313" key="3">
    <source>
        <dbReference type="EMBL" id="MFC4698867.1"/>
    </source>
</evidence>
<dbReference type="Proteomes" id="UP001595897">
    <property type="component" value="Unassembled WGS sequence"/>
</dbReference>
<dbReference type="Pfam" id="PF13609">
    <property type="entry name" value="Porin_4"/>
    <property type="match status" value="1"/>
</dbReference>
<feature type="chain" id="PRO_5045220326" evidence="1">
    <location>
        <begin position="23"/>
        <end position="382"/>
    </location>
</feature>
<accession>A0ABV9LQW4</accession>
<protein>
    <submittedName>
        <fullName evidence="3">Porin</fullName>
    </submittedName>
</protein>